<dbReference type="EMBL" id="JASGOQ010000001">
    <property type="protein sequence ID" value="MDV5390754.1"/>
    <property type="molecule type" value="Genomic_DNA"/>
</dbReference>
<dbReference type="InterPro" id="IPR036286">
    <property type="entry name" value="LexA/Signal_pep-like_sf"/>
</dbReference>
<dbReference type="RefSeq" id="WP_317519827.1">
    <property type="nucleotide sequence ID" value="NZ_JASGOQ010000001.1"/>
</dbReference>
<reference evidence="2" key="1">
    <citation type="submission" date="2023-05" db="EMBL/GenBank/DDBJ databases">
        <title>Colonisation of extended spectrum b-lactamase- and carbapenemase-producing bacteria on hospital surfaces from low- and middle-income countries.</title>
        <authorList>
            <person name="Nieto-Rosado M."/>
            <person name="Sands K."/>
            <person name="Iregbu K."/>
            <person name="Zahra R."/>
            <person name="Mazarati J.B."/>
            <person name="Mehtar S."/>
            <person name="Barnards-Group B."/>
            <person name="Walsh T.R."/>
        </authorList>
    </citation>
    <scope>NUCLEOTIDE SEQUENCE</scope>
    <source>
        <strain evidence="2">PP-E493</strain>
    </source>
</reference>
<dbReference type="Gene3D" id="2.10.109.10">
    <property type="entry name" value="Umud Fragment, subunit A"/>
    <property type="match status" value="1"/>
</dbReference>
<dbReference type="Pfam" id="PF00717">
    <property type="entry name" value="Peptidase_S24"/>
    <property type="match status" value="1"/>
</dbReference>
<dbReference type="InterPro" id="IPR015927">
    <property type="entry name" value="Peptidase_S24_S26A/B/C"/>
</dbReference>
<evidence type="ECO:0000259" key="1">
    <source>
        <dbReference type="Pfam" id="PF00717"/>
    </source>
</evidence>
<sequence length="142" mass="16107">MRVYPIIPVPAQAGISGFESPAEEYRQLGLDLDELLVLHPSSTFIAMAQGDSMQGEGIFDGDLLIVDRYIKEADKKVVVAQLNNEFVCKIFDKDRKMLLSSNEQYQAVAIHDYDDFRIEGVVIRSIRMHFKSPLLSKRLCMP</sequence>
<protein>
    <submittedName>
        <fullName evidence="2">Translesion error-prone DNA polymerase V autoproteolytic subunit</fullName>
        <ecNumber evidence="2">2.7.7.7</ecNumber>
    </submittedName>
</protein>
<evidence type="ECO:0000313" key="2">
    <source>
        <dbReference type="EMBL" id="MDV5390754.1"/>
    </source>
</evidence>
<accession>A0AAE4Q0Y6</accession>
<organism evidence="2 3">
    <name type="scientific">Shewanella xiamenensis</name>
    <dbReference type="NCBI Taxonomy" id="332186"/>
    <lineage>
        <taxon>Bacteria</taxon>
        <taxon>Pseudomonadati</taxon>
        <taxon>Pseudomonadota</taxon>
        <taxon>Gammaproteobacteria</taxon>
        <taxon>Alteromonadales</taxon>
        <taxon>Shewanellaceae</taxon>
        <taxon>Shewanella</taxon>
    </lineage>
</organism>
<dbReference type="SUPFAM" id="SSF51306">
    <property type="entry name" value="LexA/Signal peptidase"/>
    <property type="match status" value="1"/>
</dbReference>
<dbReference type="PANTHER" id="PTHR33516:SF2">
    <property type="entry name" value="LEXA REPRESSOR-RELATED"/>
    <property type="match status" value="1"/>
</dbReference>
<evidence type="ECO:0000313" key="3">
    <source>
        <dbReference type="Proteomes" id="UP001187859"/>
    </source>
</evidence>
<keyword evidence="2" id="KW-0808">Transferase</keyword>
<dbReference type="PANTHER" id="PTHR33516">
    <property type="entry name" value="LEXA REPRESSOR"/>
    <property type="match status" value="1"/>
</dbReference>
<name>A0AAE4Q0Y6_9GAMM</name>
<proteinExistence type="predicted"/>
<dbReference type="EC" id="2.7.7.7" evidence="2"/>
<dbReference type="InterPro" id="IPR039418">
    <property type="entry name" value="LexA-like"/>
</dbReference>
<gene>
    <name evidence="2" type="primary">umuD</name>
    <name evidence="2" type="ORF">QM089_10910</name>
</gene>
<dbReference type="CDD" id="cd06529">
    <property type="entry name" value="S24_LexA-like"/>
    <property type="match status" value="1"/>
</dbReference>
<dbReference type="AlphaFoldDB" id="A0AAE4Q0Y6"/>
<dbReference type="InterPro" id="IPR050077">
    <property type="entry name" value="LexA_repressor"/>
</dbReference>
<dbReference type="NCBIfam" id="NF007621">
    <property type="entry name" value="PRK10276.1"/>
    <property type="match status" value="1"/>
</dbReference>
<dbReference type="GO" id="GO:0003887">
    <property type="term" value="F:DNA-directed DNA polymerase activity"/>
    <property type="evidence" value="ECO:0007669"/>
    <property type="project" value="UniProtKB-EC"/>
</dbReference>
<dbReference type="Proteomes" id="UP001187859">
    <property type="component" value="Unassembled WGS sequence"/>
</dbReference>
<feature type="domain" description="Peptidase S24/S26A/S26B/S26C" evidence="1">
    <location>
        <begin position="12"/>
        <end position="123"/>
    </location>
</feature>
<keyword evidence="2" id="KW-0548">Nucleotidyltransferase</keyword>
<comment type="caution">
    <text evidence="2">The sequence shown here is derived from an EMBL/GenBank/DDBJ whole genome shotgun (WGS) entry which is preliminary data.</text>
</comment>